<dbReference type="EC" id="2.4.1.131" evidence="3 12"/>
<evidence type="ECO:0000256" key="9">
    <source>
        <dbReference type="ARBA" id="ARBA00022989"/>
    </source>
</evidence>
<dbReference type="InterPro" id="IPR038013">
    <property type="entry name" value="ALG11"/>
</dbReference>
<accession>A0A7S3CB78</accession>
<evidence type="ECO:0000259" key="14">
    <source>
        <dbReference type="Pfam" id="PF15924"/>
    </source>
</evidence>
<keyword evidence="5 12" id="KW-0328">Glycosyltransferase</keyword>
<comment type="subcellular location">
    <subcellularLocation>
        <location evidence="1">Endoplasmic reticulum membrane</location>
        <topology evidence="1">Single-pass membrane protein</topology>
    </subcellularLocation>
</comment>
<dbReference type="GO" id="GO:0005789">
    <property type="term" value="C:endoplasmic reticulum membrane"/>
    <property type="evidence" value="ECO:0007669"/>
    <property type="project" value="UniProtKB-SubCell"/>
</dbReference>
<sequence length="519" mass="56611">MAFRSSGAAAAAASSSSSAGVLGGIFLTATATALGAKAFASTRVRRNTVGFLHPVARDGGGRERVLWCAVRAIMTAKPGVKVLLYTDLPPMPPSGEKDDKMVLSSSSEDFSVEGEELEDQESFWSRHMRRRALDKFGVRLPSPLEVVELKSTGLLNPSLYPRLTLVLQSLMSVAVGGEALLKATPEYYVDTCGVPFVLPLARLLGCRTACYVHYPVISTNMLRRVRQRKEMYNNRSTGALTSFAKTAYYKVFALLYGCVGSFAQVCVTNSSWTRGHVRDIFWRRFWWQQEPTAPSPSTVFPPCNTEELTEIPLKSGARNLKKPIILSIGQFRPEKDHALQIEAFALALRQAEGSGSNLRAIAHSRLVLVGGCRTEEDARRVEGLRQMARDLGLSDQQCEFHVNVPYSKIKDLLSRAVVGIHTMVDEHFGIGVVEYMASGVIAVANNSGGPAADIIAPVHGQATGYLASTAEEYASALVNALCISDREREKMQVAARTSIQRFSEKSFDDGFVGAMDGIF</sequence>
<keyword evidence="10" id="KW-0472">Membrane</keyword>
<feature type="domain" description="ALG11 mannosyltransferase N-terminal" evidence="14">
    <location>
        <begin position="127"/>
        <end position="280"/>
    </location>
</feature>
<evidence type="ECO:0000313" key="17">
    <source>
        <dbReference type="Proteomes" id="UP001472866"/>
    </source>
</evidence>
<dbReference type="EMBL" id="CP151505">
    <property type="protein sequence ID" value="WZN62035.1"/>
    <property type="molecule type" value="Genomic_DNA"/>
</dbReference>
<gene>
    <name evidence="15" type="ORF">CROS1456_LOCUS4280</name>
    <name evidence="16" type="ORF">HKI87_05g35710</name>
</gene>
<feature type="domain" description="Glycosyl transferase family 1" evidence="13">
    <location>
        <begin position="316"/>
        <end position="496"/>
    </location>
</feature>
<dbReference type="GO" id="GO:0004377">
    <property type="term" value="F:GDP-Man:Man(3)GlcNAc(2)-PP-Dol alpha-1,2-mannosyltransferase activity"/>
    <property type="evidence" value="ECO:0007669"/>
    <property type="project" value="UniProtKB-UniRule"/>
</dbReference>
<name>A0A7S3CB78_9CHLO</name>
<dbReference type="SUPFAM" id="SSF53756">
    <property type="entry name" value="UDP-Glycosyltransferase/glycogen phosphorylase"/>
    <property type="match status" value="1"/>
</dbReference>
<dbReference type="PANTHER" id="PTHR45919">
    <property type="entry name" value="GDP-MAN:MAN(3)GLCNAC(2)-PP-DOL ALPHA-1,2-MANNOSYLTRANSFERASE"/>
    <property type="match status" value="1"/>
</dbReference>
<comment type="catalytic activity">
    <reaction evidence="11 12">
        <text>an alpha-D-Man-(1-&gt;3)-[alpha-D-Man-(1-&gt;6)]-beta-D-Man-(1-&gt;4)-beta-D-GlcNAc-(1-&gt;4)-alpha-D-GlcNAc-diphospho-di-trans,poly-cis-dolichol + 2 GDP-alpha-D-mannose = an alpha-D-Man-(1-&gt;2)-alpha-D-Man-(1-&gt;2)-alpha-D-Man-(1-&gt;3)-[alpha-D-Man-(1-&gt;6)]-beta-D-Man-(1-&gt;4)-beta-D-GlcNAc-(1-&gt;4)-alpha-D-GlcNAc-diphospho-di-trans,poly-cis-dolichol + 2 GDP + 2 H(+)</text>
        <dbReference type="Rhea" id="RHEA:29523"/>
        <dbReference type="Rhea" id="RHEA-COMP:19515"/>
        <dbReference type="Rhea" id="RHEA-COMP:19516"/>
        <dbReference type="ChEBI" id="CHEBI:15378"/>
        <dbReference type="ChEBI" id="CHEBI:57527"/>
        <dbReference type="ChEBI" id="CHEBI:58189"/>
        <dbReference type="ChEBI" id="CHEBI:132511"/>
        <dbReference type="ChEBI" id="CHEBI:132515"/>
        <dbReference type="EC" id="2.4.1.131"/>
    </reaction>
    <physiologicalReaction direction="left-to-right" evidence="11 12">
        <dbReference type="Rhea" id="RHEA:29524"/>
    </physiologicalReaction>
</comment>
<keyword evidence="8 12" id="KW-0256">Endoplasmic reticulum</keyword>
<feature type="domain" description="ALG11 mannosyltransferase N-terminal" evidence="14">
    <location>
        <begin position="47"/>
        <end position="112"/>
    </location>
</feature>
<evidence type="ECO:0000256" key="5">
    <source>
        <dbReference type="ARBA" id="ARBA00022676"/>
    </source>
</evidence>
<proteinExistence type="inferred from homology"/>
<dbReference type="Gene3D" id="3.40.50.2000">
    <property type="entry name" value="Glycogen Phosphorylase B"/>
    <property type="match status" value="1"/>
</dbReference>
<dbReference type="EMBL" id="HBHZ01005554">
    <property type="protein sequence ID" value="CAE0191190.1"/>
    <property type="molecule type" value="Transcribed_RNA"/>
</dbReference>
<evidence type="ECO:0000256" key="2">
    <source>
        <dbReference type="ARBA" id="ARBA00004922"/>
    </source>
</evidence>
<reference evidence="16 17" key="2">
    <citation type="submission" date="2024-03" db="EMBL/GenBank/DDBJ databases">
        <title>Complete genome sequence of the green alga Chloropicon roscoffensis RCC1871.</title>
        <authorList>
            <person name="Lemieux C."/>
            <person name="Pombert J.-F."/>
            <person name="Otis C."/>
            <person name="Turmel M."/>
        </authorList>
    </citation>
    <scope>NUCLEOTIDE SEQUENCE [LARGE SCALE GENOMIC DNA]</scope>
    <source>
        <strain evidence="16 17">RCC1871</strain>
    </source>
</reference>
<dbReference type="UniPathway" id="UPA00378"/>
<evidence type="ECO:0000256" key="8">
    <source>
        <dbReference type="ARBA" id="ARBA00022824"/>
    </source>
</evidence>
<evidence type="ECO:0000256" key="10">
    <source>
        <dbReference type="ARBA" id="ARBA00023136"/>
    </source>
</evidence>
<dbReference type="InterPro" id="IPR031814">
    <property type="entry name" value="ALG11_N"/>
</dbReference>
<protein>
    <recommendedName>
        <fullName evidence="4 12">GDP-Man:Man(3)GlcNAc(2)-PP-Dol alpha-1,2-mannosyltransferase</fullName>
        <ecNumber evidence="3 12">2.4.1.131</ecNumber>
    </recommendedName>
</protein>
<dbReference type="PANTHER" id="PTHR45919:SF1">
    <property type="entry name" value="GDP-MAN:MAN(3)GLCNAC(2)-PP-DOL ALPHA-1,2-MANNOSYLTRANSFERASE"/>
    <property type="match status" value="1"/>
</dbReference>
<dbReference type="Pfam" id="PF00534">
    <property type="entry name" value="Glycos_transf_1"/>
    <property type="match status" value="1"/>
</dbReference>
<evidence type="ECO:0000256" key="1">
    <source>
        <dbReference type="ARBA" id="ARBA00004389"/>
    </source>
</evidence>
<evidence type="ECO:0000256" key="11">
    <source>
        <dbReference type="ARBA" id="ARBA00045065"/>
    </source>
</evidence>
<dbReference type="CDD" id="cd03806">
    <property type="entry name" value="GT4_ALG11-like"/>
    <property type="match status" value="1"/>
</dbReference>
<dbReference type="AlphaFoldDB" id="A0A7S3CB78"/>
<evidence type="ECO:0000259" key="13">
    <source>
        <dbReference type="Pfam" id="PF00534"/>
    </source>
</evidence>
<reference evidence="15" key="1">
    <citation type="submission" date="2021-01" db="EMBL/GenBank/DDBJ databases">
        <authorList>
            <person name="Corre E."/>
            <person name="Pelletier E."/>
            <person name="Niang G."/>
            <person name="Scheremetjew M."/>
            <person name="Finn R."/>
            <person name="Kale V."/>
            <person name="Holt S."/>
            <person name="Cochrane G."/>
            <person name="Meng A."/>
            <person name="Brown T."/>
            <person name="Cohen L."/>
        </authorList>
    </citation>
    <scope>NUCLEOTIDE SEQUENCE</scope>
    <source>
        <strain evidence="15">RCC1871</strain>
    </source>
</reference>
<comment type="function">
    <text evidence="12">GDP-Man:Man(3)GlcNAc(2)-PP-Dol alpha-1,2-mannosyltransferase that operates in the biosynthetic pathway of dolichol-linked oligosaccharides, the glycan precursors employed in protein asparagine (N)-glycosylation. The assembly of dolichol-linked oligosaccharides begins on the cytosolic side of the endoplasmic reticulum membrane and finishes in its lumen. The sequential addition of sugars to dolichol pyrophosphate produces dolichol-linked oligosaccharides containing fourteen sugars, including two GlcNAcs, nine mannoses and three glucoses. Once assembled, the oligosaccharide is transferred from the lipid to nascent proteins by oligosaccharyltransferases. Catalyzes, on the cytoplasmic face of the endoplasmic reticulum, the addition of the fourth and fifth mannose residues to the dolichol-linked oligosaccharide chain, to produce Man(5)GlcNAc(2)-PP-dolichol core oligosaccharide.</text>
</comment>
<evidence type="ECO:0000256" key="4">
    <source>
        <dbReference type="ARBA" id="ARBA00022018"/>
    </source>
</evidence>
<dbReference type="Proteomes" id="UP001472866">
    <property type="component" value="Chromosome 05"/>
</dbReference>
<evidence type="ECO:0000256" key="7">
    <source>
        <dbReference type="ARBA" id="ARBA00022692"/>
    </source>
</evidence>
<evidence type="ECO:0000256" key="12">
    <source>
        <dbReference type="RuleBase" id="RU367051"/>
    </source>
</evidence>
<evidence type="ECO:0000256" key="6">
    <source>
        <dbReference type="ARBA" id="ARBA00022679"/>
    </source>
</evidence>
<keyword evidence="7" id="KW-0812">Transmembrane</keyword>
<dbReference type="Pfam" id="PF15924">
    <property type="entry name" value="ALG11_N"/>
    <property type="match status" value="2"/>
</dbReference>
<keyword evidence="9" id="KW-1133">Transmembrane helix</keyword>
<dbReference type="InterPro" id="IPR001296">
    <property type="entry name" value="Glyco_trans_1"/>
</dbReference>
<comment type="similarity">
    <text evidence="12">Belongs to the glycosyltransferase group 1 family. Glycosyltransferase 4 subfamily.</text>
</comment>
<dbReference type="GO" id="GO:0006487">
    <property type="term" value="P:protein N-linked glycosylation"/>
    <property type="evidence" value="ECO:0007669"/>
    <property type="project" value="TreeGrafter"/>
</dbReference>
<evidence type="ECO:0000313" key="16">
    <source>
        <dbReference type="EMBL" id="WZN62035.1"/>
    </source>
</evidence>
<evidence type="ECO:0000256" key="3">
    <source>
        <dbReference type="ARBA" id="ARBA00012645"/>
    </source>
</evidence>
<comment type="pathway">
    <text evidence="2 12">Protein modification; protein glycosylation.</text>
</comment>
<keyword evidence="17" id="KW-1185">Reference proteome</keyword>
<evidence type="ECO:0000313" key="15">
    <source>
        <dbReference type="EMBL" id="CAE0191190.1"/>
    </source>
</evidence>
<organism evidence="15">
    <name type="scientific">Chloropicon roscoffensis</name>
    <dbReference type="NCBI Taxonomy" id="1461544"/>
    <lineage>
        <taxon>Eukaryota</taxon>
        <taxon>Viridiplantae</taxon>
        <taxon>Chlorophyta</taxon>
        <taxon>Chloropicophyceae</taxon>
        <taxon>Chloropicales</taxon>
        <taxon>Chloropicaceae</taxon>
        <taxon>Chloropicon</taxon>
    </lineage>
</organism>
<keyword evidence="6 12" id="KW-0808">Transferase</keyword>